<evidence type="ECO:0000256" key="1">
    <source>
        <dbReference type="ARBA" id="ARBA00001946"/>
    </source>
</evidence>
<evidence type="ECO:0000256" key="7">
    <source>
        <dbReference type="RuleBase" id="RU004326"/>
    </source>
</evidence>
<evidence type="ECO:0000313" key="12">
    <source>
        <dbReference type="EMBL" id="AEP36111.1"/>
    </source>
</evidence>
<dbReference type="InterPro" id="IPR016055">
    <property type="entry name" value="A-D-PHexomutase_a/b/a-I/II/III"/>
</dbReference>
<evidence type="ECO:0000256" key="6">
    <source>
        <dbReference type="ARBA" id="ARBA00023235"/>
    </source>
</evidence>
<organism evidence="12 13">
    <name type="scientific">Taylorella asinigenitalis (strain MCE3)</name>
    <dbReference type="NCBI Taxonomy" id="1008459"/>
    <lineage>
        <taxon>Bacteria</taxon>
        <taxon>Pseudomonadati</taxon>
        <taxon>Pseudomonadota</taxon>
        <taxon>Betaproteobacteria</taxon>
        <taxon>Burkholderiales</taxon>
        <taxon>Alcaligenaceae</taxon>
        <taxon>Taylorella</taxon>
    </lineage>
</organism>
<dbReference type="InterPro" id="IPR016066">
    <property type="entry name" value="A-D-PHexomutase_CS"/>
</dbReference>
<dbReference type="HOGENOM" id="CLU_016950_9_1_4"/>
<feature type="domain" description="Alpha-D-phosphohexomutase alpha/beta/alpha" evidence="11">
    <location>
        <begin position="270"/>
        <end position="378"/>
    </location>
</feature>
<dbReference type="InterPro" id="IPR005846">
    <property type="entry name" value="A-D-PHexomutase_a/b/a-III"/>
</dbReference>
<dbReference type="PANTHER" id="PTHR43771">
    <property type="entry name" value="PHOSPHOMANNOMUTASE"/>
    <property type="match status" value="1"/>
</dbReference>
<comment type="similarity">
    <text evidence="2 7">Belongs to the phosphohexose mutase family.</text>
</comment>
<sequence>MYKLPVKVFKEYDIRGKYPEEINPQFAYILGIALMKIFAPNRLGCVLIAHDAREGGQELAKALYHALKTKVPENKIKFLGLQHSGGLGVLNLSIDGALAIYITASHNPLGYHGFKIYIDRLPFNSELINIVKVSALSLIGADASAYKFDAENFAEPPIERLDNSYYIDAILAEPFLEQPKYKFRVAVDGGNGVGGIIASELYRKMGHEVLELNCEPDGSFPNHHPDPSIPENMVQLQNFVRENNCDIGLAFDGDADRLGVVDYRGEIVDPDRVFIFFIRQMMKYHLSHEMLHKGEKVKIAYDLKSSRHIEKEILKAGALPLICKTGHSNMTWDIHHKDGVLFGAEYSGHYYFFKDGYVLNDGVYSGYKLLRFLSLAGREAFDNLPQDESIPELRIPYSHEHITEFLAFAKDEATALLKPKQIIEIDGIRIETEHGFLLIRPSKTEEVLSIRAEADSKEHLEALLDFVHAKIAEFG</sequence>
<dbReference type="PANTHER" id="PTHR43771:SF2">
    <property type="entry name" value="PHOSPHOMANNOMUTASE_PHOSPHOGLUCOMUTASE"/>
    <property type="match status" value="1"/>
</dbReference>
<dbReference type="PRINTS" id="PR00509">
    <property type="entry name" value="PGMPMM"/>
</dbReference>
<dbReference type="InterPro" id="IPR005845">
    <property type="entry name" value="A-D-PHexomutase_a/b/a-II"/>
</dbReference>
<dbReference type="STRING" id="1008459.TASI_0329"/>
<keyword evidence="6" id="KW-0413">Isomerase</keyword>
<keyword evidence="13" id="KW-1185">Reference proteome</keyword>
<dbReference type="Pfam" id="PF02880">
    <property type="entry name" value="PGM_PMM_III"/>
    <property type="match status" value="1"/>
</dbReference>
<reference evidence="12 13" key="2">
    <citation type="journal article" date="2012" name="PLoS ONE">
        <title>Genomic characterization of the taylorella genus.</title>
        <authorList>
            <person name="Hebert L."/>
            <person name="Moumen B."/>
            <person name="Pons N."/>
            <person name="Duquesne F."/>
            <person name="Breuil M.F."/>
            <person name="Goux D."/>
            <person name="Batto J.M."/>
            <person name="Laugier C."/>
            <person name="Renault P."/>
            <person name="Petry S."/>
        </authorList>
    </citation>
    <scope>NUCLEOTIDE SEQUENCE [LARGE SCALE GENOMIC DNA]</scope>
    <source>
        <strain evidence="12 13">MCE3</strain>
    </source>
</reference>
<dbReference type="InterPro" id="IPR005843">
    <property type="entry name" value="A-D-PHexomutase_C"/>
</dbReference>
<dbReference type="Proteomes" id="UP000009284">
    <property type="component" value="Chromosome"/>
</dbReference>
<dbReference type="KEGG" id="tas:TASI_0329"/>
<dbReference type="SUPFAM" id="SSF53738">
    <property type="entry name" value="Phosphoglucomutase, first 3 domains"/>
    <property type="match status" value="3"/>
</dbReference>
<dbReference type="InterPro" id="IPR005841">
    <property type="entry name" value="Alpha-D-phosphohexomutase_SF"/>
</dbReference>
<evidence type="ECO:0000259" key="9">
    <source>
        <dbReference type="Pfam" id="PF02878"/>
    </source>
</evidence>
<dbReference type="RefSeq" id="WP_014111009.1">
    <property type="nucleotide sequence ID" value="NC_016043.1"/>
</dbReference>
<evidence type="ECO:0000256" key="2">
    <source>
        <dbReference type="ARBA" id="ARBA00010231"/>
    </source>
</evidence>
<evidence type="ECO:0000256" key="5">
    <source>
        <dbReference type="ARBA" id="ARBA00022842"/>
    </source>
</evidence>
<evidence type="ECO:0000313" key="13">
    <source>
        <dbReference type="Proteomes" id="UP000009284"/>
    </source>
</evidence>
<dbReference type="Pfam" id="PF02878">
    <property type="entry name" value="PGM_PMM_I"/>
    <property type="match status" value="1"/>
</dbReference>
<comment type="cofactor">
    <cofactor evidence="1">
        <name>Mg(2+)</name>
        <dbReference type="ChEBI" id="CHEBI:18420"/>
    </cofactor>
</comment>
<evidence type="ECO:0008006" key="14">
    <source>
        <dbReference type="Google" id="ProtNLM"/>
    </source>
</evidence>
<dbReference type="PROSITE" id="PS00710">
    <property type="entry name" value="PGM_PMM"/>
    <property type="match status" value="1"/>
</dbReference>
<proteinExistence type="inferred from homology"/>
<dbReference type="SUPFAM" id="SSF55957">
    <property type="entry name" value="Phosphoglucomutase, C-terminal domain"/>
    <property type="match status" value="1"/>
</dbReference>
<keyword evidence="5 7" id="KW-0460">Magnesium</keyword>
<evidence type="ECO:0000259" key="11">
    <source>
        <dbReference type="Pfam" id="PF02880"/>
    </source>
</evidence>
<feature type="domain" description="Alpha-D-phosphohexomutase alpha/beta/alpha" evidence="9">
    <location>
        <begin position="7"/>
        <end position="119"/>
    </location>
</feature>
<dbReference type="OrthoDB" id="9803322at2"/>
<dbReference type="EMBL" id="CP003059">
    <property type="protein sequence ID" value="AEP36111.1"/>
    <property type="molecule type" value="Genomic_DNA"/>
</dbReference>
<feature type="domain" description="Alpha-D-phosphohexomutase C-terminal" evidence="8">
    <location>
        <begin position="419"/>
        <end position="467"/>
    </location>
</feature>
<dbReference type="Pfam" id="PF00408">
    <property type="entry name" value="PGM_PMM_IV"/>
    <property type="match status" value="1"/>
</dbReference>
<evidence type="ECO:0000256" key="4">
    <source>
        <dbReference type="ARBA" id="ARBA00022723"/>
    </source>
</evidence>
<evidence type="ECO:0000259" key="10">
    <source>
        <dbReference type="Pfam" id="PF02879"/>
    </source>
</evidence>
<feature type="domain" description="Alpha-D-phosphohexomutase alpha/beta/alpha" evidence="10">
    <location>
        <begin position="166"/>
        <end position="265"/>
    </location>
</feature>
<evidence type="ECO:0000259" key="8">
    <source>
        <dbReference type="Pfam" id="PF00408"/>
    </source>
</evidence>
<dbReference type="Gene3D" id="3.30.310.50">
    <property type="entry name" value="Alpha-D-phosphohexomutase, C-terminal domain"/>
    <property type="match status" value="1"/>
</dbReference>
<dbReference type="eggNOG" id="COG1109">
    <property type="taxonomic scope" value="Bacteria"/>
</dbReference>
<dbReference type="GO" id="GO:0000287">
    <property type="term" value="F:magnesium ion binding"/>
    <property type="evidence" value="ECO:0007669"/>
    <property type="project" value="InterPro"/>
</dbReference>
<dbReference type="Pfam" id="PF02879">
    <property type="entry name" value="PGM_PMM_II"/>
    <property type="match status" value="1"/>
</dbReference>
<protein>
    <recommendedName>
        <fullName evidence="14">Phosphomannomutase</fullName>
    </recommendedName>
</protein>
<dbReference type="GO" id="GO:0005975">
    <property type="term" value="P:carbohydrate metabolic process"/>
    <property type="evidence" value="ECO:0007669"/>
    <property type="project" value="InterPro"/>
</dbReference>
<dbReference type="GO" id="GO:0016868">
    <property type="term" value="F:intramolecular phosphotransferase activity"/>
    <property type="evidence" value="ECO:0007669"/>
    <property type="project" value="InterPro"/>
</dbReference>
<dbReference type="InterPro" id="IPR036900">
    <property type="entry name" value="A-D-PHexomutase_C_sf"/>
</dbReference>
<dbReference type="InterPro" id="IPR005844">
    <property type="entry name" value="A-D-PHexomutase_a/b/a-I"/>
</dbReference>
<accession>G4QCI1</accession>
<keyword evidence="4 7" id="KW-0479">Metal-binding</keyword>
<reference key="1">
    <citation type="submission" date="2011-09" db="EMBL/GenBank/DDBJ databases">
        <title>Genomic characterization of the Taylorella genus.</title>
        <authorList>
            <person name="Hebert L."/>
            <person name="Moumen B."/>
            <person name="Pons N."/>
            <person name="Duquesne F."/>
            <person name="Breuil M.-F."/>
            <person name="Goux D."/>
            <person name="Batto J.-M."/>
            <person name="Renault P."/>
            <person name="Laugier C."/>
            <person name="Petry S."/>
        </authorList>
    </citation>
    <scope>NUCLEOTIDE SEQUENCE</scope>
    <source>
        <strain>MCE3</strain>
    </source>
</reference>
<name>G4QCI1_TAYAM</name>
<dbReference type="AlphaFoldDB" id="G4QCI1"/>
<evidence type="ECO:0000256" key="3">
    <source>
        <dbReference type="ARBA" id="ARBA00022553"/>
    </source>
</evidence>
<gene>
    <name evidence="12" type="ordered locus">TASI_0329</name>
</gene>
<dbReference type="Gene3D" id="3.40.120.10">
    <property type="entry name" value="Alpha-D-Glucose-1,6-Bisphosphate, subunit A, domain 3"/>
    <property type="match status" value="3"/>
</dbReference>
<keyword evidence="3" id="KW-0597">Phosphoprotein</keyword>